<reference evidence="2 3" key="1">
    <citation type="submission" date="2018-10" db="EMBL/GenBank/DDBJ databases">
        <title>Draft genome sequence of Bacillus salarius IM0101, isolated from a hypersaline soil in Inner Mongolia, China.</title>
        <authorList>
            <person name="Yamprayoonswat W."/>
            <person name="Boonvisut S."/>
            <person name="Jumpathong W."/>
            <person name="Sittihan S."/>
            <person name="Ruangsuj P."/>
            <person name="Wanthongcharoen S."/>
            <person name="Thongpramul N."/>
            <person name="Pimmason S."/>
            <person name="Yu B."/>
            <person name="Yasawong M."/>
        </authorList>
    </citation>
    <scope>NUCLEOTIDE SEQUENCE [LARGE SCALE GENOMIC DNA]</scope>
    <source>
        <strain evidence="2 3">IM0101</strain>
    </source>
</reference>
<protein>
    <submittedName>
        <fullName evidence="2">DNA-binding anti-repressor SinI</fullName>
    </submittedName>
</protein>
<dbReference type="OrthoDB" id="2943144at2"/>
<dbReference type="GO" id="GO:0046983">
    <property type="term" value="F:protein dimerization activity"/>
    <property type="evidence" value="ECO:0007669"/>
    <property type="project" value="InterPro"/>
</dbReference>
<dbReference type="RefSeq" id="WP_125555549.1">
    <property type="nucleotide sequence ID" value="NZ_RBVX01000006.1"/>
</dbReference>
<dbReference type="Pfam" id="PF08671">
    <property type="entry name" value="SinI"/>
    <property type="match status" value="1"/>
</dbReference>
<dbReference type="AlphaFoldDB" id="A0A3R9P6J1"/>
<proteinExistence type="predicted"/>
<dbReference type="InterPro" id="IPR010981">
    <property type="entry name" value="SinR/SinI_dimer_dom"/>
</dbReference>
<name>A0A3R9P6J1_9BACI</name>
<dbReference type="PROSITE" id="PS51500">
    <property type="entry name" value="SIN"/>
    <property type="match status" value="1"/>
</dbReference>
<dbReference type="GO" id="GO:0003677">
    <property type="term" value="F:DNA binding"/>
    <property type="evidence" value="ECO:0007669"/>
    <property type="project" value="UniProtKB-KW"/>
</dbReference>
<sequence length="45" mass="5166">MNKVDELDREWVELMKMAKDLGISKEEIQVFLQKNGTANNRSAAN</sequence>
<keyword evidence="3" id="KW-1185">Reference proteome</keyword>
<dbReference type="InterPro" id="IPR036281">
    <property type="entry name" value="SinR/SinI_dimer_dom_sf"/>
</dbReference>
<dbReference type="Proteomes" id="UP000275076">
    <property type="component" value="Unassembled WGS sequence"/>
</dbReference>
<dbReference type="SUPFAM" id="SSF47406">
    <property type="entry name" value="SinR repressor dimerisation domain-like"/>
    <property type="match status" value="1"/>
</dbReference>
<organism evidence="2 3">
    <name type="scientific">Salibacterium salarium</name>
    <dbReference type="NCBI Taxonomy" id="284579"/>
    <lineage>
        <taxon>Bacteria</taxon>
        <taxon>Bacillati</taxon>
        <taxon>Bacillota</taxon>
        <taxon>Bacilli</taxon>
        <taxon>Bacillales</taxon>
        <taxon>Bacillaceae</taxon>
    </lineage>
</organism>
<dbReference type="GO" id="GO:0006355">
    <property type="term" value="P:regulation of DNA-templated transcription"/>
    <property type="evidence" value="ECO:0007669"/>
    <property type="project" value="InterPro"/>
</dbReference>
<keyword evidence="2" id="KW-0238">DNA-binding</keyword>
<comment type="caution">
    <text evidence="2">The sequence shown here is derived from an EMBL/GenBank/DDBJ whole genome shotgun (WGS) entry which is preliminary data.</text>
</comment>
<dbReference type="EMBL" id="RBVX01000006">
    <property type="protein sequence ID" value="RSL33868.1"/>
    <property type="molecule type" value="Genomic_DNA"/>
</dbReference>
<accession>A0A3R9P6J1</accession>
<evidence type="ECO:0000313" key="2">
    <source>
        <dbReference type="EMBL" id="RSL33868.1"/>
    </source>
</evidence>
<gene>
    <name evidence="2" type="primary">sinI</name>
    <name evidence="2" type="ORF">D7Z54_08385</name>
</gene>
<feature type="domain" description="Sin" evidence="1">
    <location>
        <begin position="1"/>
        <end position="36"/>
    </location>
</feature>
<evidence type="ECO:0000259" key="1">
    <source>
        <dbReference type="PROSITE" id="PS51500"/>
    </source>
</evidence>
<evidence type="ECO:0000313" key="3">
    <source>
        <dbReference type="Proteomes" id="UP000275076"/>
    </source>
</evidence>